<organism evidence="1">
    <name type="scientific">Mariniphaga anaerophila</name>
    <dbReference type="NCBI Taxonomy" id="1484053"/>
    <lineage>
        <taxon>Bacteria</taxon>
        <taxon>Pseudomonadati</taxon>
        <taxon>Bacteroidota</taxon>
        <taxon>Bacteroidia</taxon>
        <taxon>Marinilabiliales</taxon>
        <taxon>Prolixibacteraceae</taxon>
        <taxon>Mariniphaga</taxon>
    </lineage>
</organism>
<dbReference type="SUPFAM" id="SSF54001">
    <property type="entry name" value="Cysteine proteinases"/>
    <property type="match status" value="1"/>
</dbReference>
<protein>
    <recommendedName>
        <fullName evidence="2">Aminopeptidase</fullName>
    </recommendedName>
</protein>
<evidence type="ECO:0008006" key="2">
    <source>
        <dbReference type="Google" id="ProtNLM"/>
    </source>
</evidence>
<dbReference type="Proteomes" id="UP000886047">
    <property type="component" value="Unassembled WGS sequence"/>
</dbReference>
<dbReference type="EMBL" id="DSDK01000245">
    <property type="protein sequence ID" value="HDR50852.1"/>
    <property type="molecule type" value="Genomic_DNA"/>
</dbReference>
<dbReference type="GO" id="GO:0070005">
    <property type="term" value="F:cysteine-type aminopeptidase activity"/>
    <property type="evidence" value="ECO:0007669"/>
    <property type="project" value="InterPro"/>
</dbReference>
<evidence type="ECO:0000313" key="1">
    <source>
        <dbReference type="EMBL" id="HDR50852.1"/>
    </source>
</evidence>
<accession>A0A831LQK9</accession>
<dbReference type="Pfam" id="PF03051">
    <property type="entry name" value="Peptidase_C1_2"/>
    <property type="match status" value="1"/>
</dbReference>
<sequence>MVTDDAFPGKKVEDRFSHRALAKEMRDEVEKMNTKKDAFNVRNIKKLESVLDEHLGKLPKKVKTTDGKFTPLEFRDKLNIHPDEFVELTSYSHHPFYKPFVLEVPDNWSHDLYYNLPIDELVDVMVYALENDFTVCWDGDTSEKTFSHKNGIADLPEKQKGKVTQNLRQETFYDRTTTDDHLMHVVGLSEDENGQLGFYTKNSWGADSNDFGGYLILTEDYVRLKTVAIMVHKDAIPERIKQKLDL</sequence>
<reference evidence="1" key="1">
    <citation type="journal article" date="2020" name="mSystems">
        <title>Genome- and Community-Level Interaction Insights into Carbon Utilization and Element Cycling Functions of Hydrothermarchaeota in Hydrothermal Sediment.</title>
        <authorList>
            <person name="Zhou Z."/>
            <person name="Liu Y."/>
            <person name="Xu W."/>
            <person name="Pan J."/>
            <person name="Luo Z.H."/>
            <person name="Li M."/>
        </authorList>
    </citation>
    <scope>NUCLEOTIDE SEQUENCE [LARGE SCALE GENOMIC DNA]</scope>
    <source>
        <strain evidence="1">SpSt-1217</strain>
    </source>
</reference>
<dbReference type="AlphaFoldDB" id="A0A831LQK9"/>
<name>A0A831LQK9_9BACT</name>
<comment type="caution">
    <text evidence="1">The sequence shown here is derived from an EMBL/GenBank/DDBJ whole genome shotgun (WGS) entry which is preliminary data.</text>
</comment>
<dbReference type="InterPro" id="IPR004134">
    <property type="entry name" value="Peptidase_C1B"/>
</dbReference>
<gene>
    <name evidence="1" type="ORF">ENN90_04420</name>
</gene>
<dbReference type="Gene3D" id="3.90.70.10">
    <property type="entry name" value="Cysteine proteinases"/>
    <property type="match status" value="1"/>
</dbReference>
<dbReference type="GO" id="GO:0006508">
    <property type="term" value="P:proteolysis"/>
    <property type="evidence" value="ECO:0007669"/>
    <property type="project" value="InterPro"/>
</dbReference>
<proteinExistence type="predicted"/>
<dbReference type="InterPro" id="IPR038765">
    <property type="entry name" value="Papain-like_cys_pep_sf"/>
</dbReference>